<dbReference type="InterPro" id="IPR009060">
    <property type="entry name" value="UBA-like_sf"/>
</dbReference>
<sequence>MAITAEMVKQLREQTGAGMMDSKKALEQFGGDMAKAAAWLKEKGLAAAEKKASREAKEGMIEVYSHMGGRLAVMVEVNCETDFVARMSEFRELAHNLALQIASAAPTYVKKEDVPAEVIAAQTAKFKEDAIAEGKKPEIAERIAAGRMEKFYQDHVLMEQVFVKDDKVKVKDLIAAAIAKCGENIQVRRFVRYQLGEES</sequence>
<comment type="subcellular location">
    <subcellularLocation>
        <location evidence="6 8">Cytoplasm</location>
    </subcellularLocation>
</comment>
<evidence type="ECO:0000256" key="8">
    <source>
        <dbReference type="RuleBase" id="RU000643"/>
    </source>
</evidence>
<dbReference type="InterPro" id="IPR036402">
    <property type="entry name" value="EF-Ts_dimer_sf"/>
</dbReference>
<dbReference type="Proteomes" id="UP000230790">
    <property type="component" value="Unassembled WGS sequence"/>
</dbReference>
<organism evidence="10 11">
    <name type="scientific">Candidatus Thermofonsia Clade 3 bacterium</name>
    <dbReference type="NCBI Taxonomy" id="2364212"/>
    <lineage>
        <taxon>Bacteria</taxon>
        <taxon>Bacillati</taxon>
        <taxon>Chloroflexota</taxon>
        <taxon>Candidatus Thermofontia</taxon>
        <taxon>Candidatus Thermofonsia Clade 3</taxon>
    </lineage>
</organism>
<comment type="similarity">
    <text evidence="1 6 7">Belongs to the EF-Ts family.</text>
</comment>
<evidence type="ECO:0000256" key="1">
    <source>
        <dbReference type="ARBA" id="ARBA00005532"/>
    </source>
</evidence>
<dbReference type="PANTHER" id="PTHR11741">
    <property type="entry name" value="ELONGATION FACTOR TS"/>
    <property type="match status" value="1"/>
</dbReference>
<protein>
    <recommendedName>
        <fullName evidence="2 6">Elongation factor Ts</fullName>
        <shortName evidence="6">EF-Ts</shortName>
    </recommendedName>
</protein>
<evidence type="ECO:0000256" key="2">
    <source>
        <dbReference type="ARBA" id="ARBA00016956"/>
    </source>
</evidence>
<dbReference type="InterPro" id="IPR018101">
    <property type="entry name" value="Transl_elong_Ts_CS"/>
</dbReference>
<proteinExistence type="inferred from homology"/>
<keyword evidence="3 6" id="KW-0251">Elongation factor</keyword>
<reference evidence="10 11" key="1">
    <citation type="submission" date="2017-11" db="EMBL/GenBank/DDBJ databases">
        <title>Evolution of Phototrophy in the Chloroflexi Phylum Driven by Horizontal Gene Transfer.</title>
        <authorList>
            <person name="Ward L.M."/>
            <person name="Hemp J."/>
            <person name="Shih P.M."/>
            <person name="Mcglynn S.E."/>
            <person name="Fischer W."/>
        </authorList>
    </citation>
    <scope>NUCLEOTIDE SEQUENCE [LARGE SCALE GENOMIC DNA]</scope>
    <source>
        <strain evidence="10">JP3_7</strain>
    </source>
</reference>
<accession>A0A2M8QF33</accession>
<keyword evidence="4 6" id="KW-0648">Protein biosynthesis</keyword>
<comment type="caution">
    <text evidence="10">The sequence shown here is derived from an EMBL/GenBank/DDBJ whole genome shotgun (WGS) entry which is preliminary data.</text>
</comment>
<dbReference type="HAMAP" id="MF_00050">
    <property type="entry name" value="EF_Ts"/>
    <property type="match status" value="1"/>
</dbReference>
<keyword evidence="6" id="KW-0963">Cytoplasm</keyword>
<dbReference type="Gene3D" id="3.30.479.20">
    <property type="entry name" value="Elongation factor Ts, dimerisation domain"/>
    <property type="match status" value="1"/>
</dbReference>
<dbReference type="EMBL" id="PGTN01000015">
    <property type="protein sequence ID" value="PJF48404.1"/>
    <property type="molecule type" value="Genomic_DNA"/>
</dbReference>
<evidence type="ECO:0000256" key="5">
    <source>
        <dbReference type="ARBA" id="ARBA00025453"/>
    </source>
</evidence>
<dbReference type="NCBIfam" id="TIGR00116">
    <property type="entry name" value="tsf"/>
    <property type="match status" value="1"/>
</dbReference>
<feature type="region of interest" description="Involved in Mg(2+) ion dislocation from EF-Tu" evidence="6">
    <location>
        <begin position="81"/>
        <end position="84"/>
    </location>
</feature>
<name>A0A2M8QF33_9CHLR</name>
<dbReference type="InterPro" id="IPR014039">
    <property type="entry name" value="Transl_elong_EFTs/EF1B_dimer"/>
</dbReference>
<dbReference type="SUPFAM" id="SSF54713">
    <property type="entry name" value="Elongation factor Ts (EF-Ts), dimerisation domain"/>
    <property type="match status" value="1"/>
</dbReference>
<gene>
    <name evidence="6 10" type="primary">tsf</name>
    <name evidence="10" type="ORF">CUN48_03535</name>
</gene>
<feature type="domain" description="Translation elongation factor EFTs/EF1B dimerisation" evidence="9">
    <location>
        <begin position="33"/>
        <end position="197"/>
    </location>
</feature>
<evidence type="ECO:0000256" key="3">
    <source>
        <dbReference type="ARBA" id="ARBA00022768"/>
    </source>
</evidence>
<evidence type="ECO:0000313" key="11">
    <source>
        <dbReference type="Proteomes" id="UP000230790"/>
    </source>
</evidence>
<dbReference type="GO" id="GO:0003746">
    <property type="term" value="F:translation elongation factor activity"/>
    <property type="evidence" value="ECO:0007669"/>
    <property type="project" value="UniProtKB-UniRule"/>
</dbReference>
<dbReference type="GO" id="GO:0005737">
    <property type="term" value="C:cytoplasm"/>
    <property type="evidence" value="ECO:0007669"/>
    <property type="project" value="UniProtKB-SubCell"/>
</dbReference>
<comment type="function">
    <text evidence="5 6 7">Associates with the EF-Tu.GDP complex and induces the exchange of GDP to GTP. It remains bound to the aminoacyl-tRNA.EF-Tu.GTP complex up to the GTP hydrolysis stage on the ribosome.</text>
</comment>
<evidence type="ECO:0000256" key="4">
    <source>
        <dbReference type="ARBA" id="ARBA00022917"/>
    </source>
</evidence>
<evidence type="ECO:0000313" key="10">
    <source>
        <dbReference type="EMBL" id="PJF48404.1"/>
    </source>
</evidence>
<dbReference type="CDD" id="cd14275">
    <property type="entry name" value="UBA_EF-Ts"/>
    <property type="match status" value="1"/>
</dbReference>
<evidence type="ECO:0000256" key="6">
    <source>
        <dbReference type="HAMAP-Rule" id="MF_00050"/>
    </source>
</evidence>
<evidence type="ECO:0000256" key="7">
    <source>
        <dbReference type="RuleBase" id="RU000642"/>
    </source>
</evidence>
<dbReference type="Gene3D" id="1.10.286.20">
    <property type="match status" value="1"/>
</dbReference>
<dbReference type="PANTHER" id="PTHR11741:SF0">
    <property type="entry name" value="ELONGATION FACTOR TS, MITOCHONDRIAL"/>
    <property type="match status" value="1"/>
</dbReference>
<dbReference type="SUPFAM" id="SSF46934">
    <property type="entry name" value="UBA-like"/>
    <property type="match status" value="1"/>
</dbReference>
<dbReference type="AlphaFoldDB" id="A0A2M8QF33"/>
<dbReference type="Pfam" id="PF00889">
    <property type="entry name" value="EF_TS"/>
    <property type="match status" value="1"/>
</dbReference>
<dbReference type="InterPro" id="IPR001816">
    <property type="entry name" value="Transl_elong_EFTs/EF1B"/>
</dbReference>
<evidence type="ECO:0000259" key="9">
    <source>
        <dbReference type="Pfam" id="PF00889"/>
    </source>
</evidence>
<dbReference type="FunFam" id="1.10.8.10:FF:000001">
    <property type="entry name" value="Elongation factor Ts"/>
    <property type="match status" value="1"/>
</dbReference>
<dbReference type="Gene3D" id="1.10.8.10">
    <property type="entry name" value="DNA helicase RuvA subunit, C-terminal domain"/>
    <property type="match status" value="1"/>
</dbReference>
<dbReference type="PROSITE" id="PS01127">
    <property type="entry name" value="EF_TS_2"/>
    <property type="match status" value="1"/>
</dbReference>
<dbReference type="PROSITE" id="PS01126">
    <property type="entry name" value="EF_TS_1"/>
    <property type="match status" value="1"/>
</dbReference>